<dbReference type="AlphaFoldDB" id="A0A0K8TKV4"/>
<sequence>MFFKVFSLPIHQFLPIQIFIHLLIFDLLLQTSESISWFYKCHGKNLLVVICKLLLKCLIKEENSNRDRK</sequence>
<protein>
    <submittedName>
        <fullName evidence="1">Putative secreted protein</fullName>
    </submittedName>
</protein>
<accession>A0A0K8TKV4</accession>
<reference evidence="1" key="1">
    <citation type="journal article" date="2015" name="Insect Biochem. Mol. Biol.">
        <title>An insight into the sialome of the horse fly, Tabanus bromius.</title>
        <authorList>
            <person name="Ribeiro J.M."/>
            <person name="Kazimirova M."/>
            <person name="Takac P."/>
            <person name="Andersen J.F."/>
            <person name="Francischetti I.M."/>
        </authorList>
    </citation>
    <scope>NUCLEOTIDE SEQUENCE</scope>
</reference>
<organism evidence="1">
    <name type="scientific">Tabanus bromius</name>
    <name type="common">Band-eyed brown horse fly</name>
    <dbReference type="NCBI Taxonomy" id="304241"/>
    <lineage>
        <taxon>Eukaryota</taxon>
        <taxon>Metazoa</taxon>
        <taxon>Ecdysozoa</taxon>
        <taxon>Arthropoda</taxon>
        <taxon>Hexapoda</taxon>
        <taxon>Insecta</taxon>
        <taxon>Pterygota</taxon>
        <taxon>Neoptera</taxon>
        <taxon>Endopterygota</taxon>
        <taxon>Diptera</taxon>
        <taxon>Brachycera</taxon>
        <taxon>Tabanomorpha</taxon>
        <taxon>Tabanoidea</taxon>
        <taxon>Tabanidae</taxon>
        <taxon>Tabanus</taxon>
    </lineage>
</organism>
<dbReference type="EMBL" id="GDAI01003043">
    <property type="protein sequence ID" value="JAI14560.1"/>
    <property type="molecule type" value="mRNA"/>
</dbReference>
<proteinExistence type="evidence at transcript level"/>
<name>A0A0K8TKV4_TABBR</name>
<feature type="non-terminal residue" evidence="1">
    <location>
        <position position="69"/>
    </location>
</feature>
<evidence type="ECO:0000313" key="1">
    <source>
        <dbReference type="EMBL" id="JAI14560.1"/>
    </source>
</evidence>